<dbReference type="AlphaFoldDB" id="A9B0Y9"/>
<dbReference type="EMBL" id="CP000875">
    <property type="protein sequence ID" value="ABX05267.1"/>
    <property type="molecule type" value="Genomic_DNA"/>
</dbReference>
<dbReference type="BioCyc" id="HAUR316274:GHYA-2657-MONOMER"/>
<keyword evidence="2" id="KW-1185">Reference proteome</keyword>
<reference evidence="1 2" key="1">
    <citation type="journal article" date="2011" name="Stand. Genomic Sci.">
        <title>Complete genome sequence of the filamentous gliding predatory bacterium Herpetosiphon aurantiacus type strain (114-95(T)).</title>
        <authorList>
            <person name="Kiss H."/>
            <person name="Nett M."/>
            <person name="Domin N."/>
            <person name="Martin K."/>
            <person name="Maresca J.A."/>
            <person name="Copeland A."/>
            <person name="Lapidus A."/>
            <person name="Lucas S."/>
            <person name="Berry K.W."/>
            <person name="Glavina Del Rio T."/>
            <person name="Dalin E."/>
            <person name="Tice H."/>
            <person name="Pitluck S."/>
            <person name="Richardson P."/>
            <person name="Bruce D."/>
            <person name="Goodwin L."/>
            <person name="Han C."/>
            <person name="Detter J.C."/>
            <person name="Schmutz J."/>
            <person name="Brettin T."/>
            <person name="Land M."/>
            <person name="Hauser L."/>
            <person name="Kyrpides N.C."/>
            <person name="Ivanova N."/>
            <person name="Goker M."/>
            <person name="Woyke T."/>
            <person name="Klenk H.P."/>
            <person name="Bryant D.A."/>
        </authorList>
    </citation>
    <scope>NUCLEOTIDE SEQUENCE [LARGE SCALE GENOMIC DNA]</scope>
    <source>
        <strain evidence="2">ATCC 23779 / DSM 785 / 114-95</strain>
    </source>
</reference>
<evidence type="ECO:0000313" key="1">
    <source>
        <dbReference type="EMBL" id="ABX05267.1"/>
    </source>
</evidence>
<dbReference type="HOGENOM" id="CLU_1394675_0_0_0"/>
<name>A9B0Y9_HERA2</name>
<dbReference type="InParanoid" id="A9B0Y9"/>
<evidence type="ECO:0000313" key="2">
    <source>
        <dbReference type="Proteomes" id="UP000000787"/>
    </source>
</evidence>
<protein>
    <submittedName>
        <fullName evidence="1">Uncharacterized protein</fullName>
    </submittedName>
</protein>
<gene>
    <name evidence="1" type="ordered locus">Haur_2629</name>
</gene>
<proteinExistence type="predicted"/>
<dbReference type="Proteomes" id="UP000000787">
    <property type="component" value="Chromosome"/>
</dbReference>
<accession>A9B0Y9</accession>
<organism evidence="1 2">
    <name type="scientific">Herpetosiphon aurantiacus (strain ATCC 23779 / DSM 785 / 114-95)</name>
    <dbReference type="NCBI Taxonomy" id="316274"/>
    <lineage>
        <taxon>Bacteria</taxon>
        <taxon>Bacillati</taxon>
        <taxon>Chloroflexota</taxon>
        <taxon>Chloroflexia</taxon>
        <taxon>Herpetosiphonales</taxon>
        <taxon>Herpetosiphonaceae</taxon>
        <taxon>Herpetosiphon</taxon>
    </lineage>
</organism>
<dbReference type="KEGG" id="hau:Haur_2629"/>
<sequence length="195" mass="22981">MNPNNPQISNTINGSTINGGNVAIGNNGNINQTNNNYITHQNSNEYIEVFGTLSIYLKSDKQYQDFDPYVPFSCMAEITEDRTTRTTNYTLFTDYLYLDNYQRSYTSEFDYYYQFRNDNNKYLRRIFRNMIDELKKIGFYFKEEDEKFILDTSIGNPSLSALKSFTGSEHKCFLRIYDNFISIDKKNTQVCTMYQ</sequence>